<proteinExistence type="predicted"/>
<dbReference type="RefSeq" id="WP_007465806.1">
    <property type="nucleotide sequence ID" value="NZ_AMZO01000016.1"/>
</dbReference>
<evidence type="ECO:0000313" key="4">
    <source>
        <dbReference type="Proteomes" id="UP000011134"/>
    </source>
</evidence>
<dbReference type="GO" id="GO:0042834">
    <property type="term" value="F:peptidoglycan binding"/>
    <property type="evidence" value="ECO:0007669"/>
    <property type="project" value="InterPro"/>
</dbReference>
<feature type="region of interest" description="Disordered" evidence="1">
    <location>
        <begin position="81"/>
        <end position="105"/>
    </location>
</feature>
<reference evidence="3 4" key="1">
    <citation type="submission" date="2012-12" db="EMBL/GenBank/DDBJ databases">
        <title>Genome Assembly of Photobacterium sp. AK15.</title>
        <authorList>
            <person name="Khatri I."/>
            <person name="Vaidya B."/>
            <person name="Srinivas T.N.R."/>
            <person name="Subramanian S."/>
            <person name="Pinnaka A."/>
        </authorList>
    </citation>
    <scope>NUCLEOTIDE SEQUENCE [LARGE SCALE GENOMIC DNA]</scope>
    <source>
        <strain evidence="3 4">AK15</strain>
    </source>
</reference>
<dbReference type="InterPro" id="IPR036680">
    <property type="entry name" value="SPOR-like_sf"/>
</dbReference>
<dbReference type="EMBL" id="AMZO01000016">
    <property type="protein sequence ID" value="ELR65773.1"/>
    <property type="molecule type" value="Genomic_DNA"/>
</dbReference>
<name>L8JC03_9GAMM</name>
<dbReference type="PATRIC" id="fig|1056511.3.peg.2351"/>
<dbReference type="PROSITE" id="PS51257">
    <property type="entry name" value="PROKAR_LIPOPROTEIN"/>
    <property type="match status" value="1"/>
</dbReference>
<dbReference type="Pfam" id="PF05036">
    <property type="entry name" value="SPOR"/>
    <property type="match status" value="1"/>
</dbReference>
<dbReference type="PROSITE" id="PS51724">
    <property type="entry name" value="SPOR"/>
    <property type="match status" value="1"/>
</dbReference>
<protein>
    <submittedName>
        <fullName evidence="3">DamX-related protein</fullName>
    </submittedName>
</protein>
<feature type="domain" description="SPOR" evidence="2">
    <location>
        <begin position="105"/>
        <end position="183"/>
    </location>
</feature>
<evidence type="ECO:0000313" key="3">
    <source>
        <dbReference type="EMBL" id="ELR65773.1"/>
    </source>
</evidence>
<evidence type="ECO:0000256" key="1">
    <source>
        <dbReference type="SAM" id="MobiDB-lite"/>
    </source>
</evidence>
<accession>L8JC03</accession>
<sequence>MKKVAVLAVLTALSGCASDSETMQIVSSSSEEIYTAEQLHTMERIQEAKVPQPVVQPPKIEKTVAVAPVAVPVKRTVTPIPEQKKQVTPKPVDKPKPKPVYKPAATDPEGYTIQVLALSHNKGFRPYMNKLPSNQPVWMNKKQLQGVPWYTMLFGHYRTREEAKRALNALPQDVKDYGPFIRSFSEIKTSPTPKLTKLK</sequence>
<keyword evidence="4" id="KW-1185">Reference proteome</keyword>
<organism evidence="3 4">
    <name type="scientific">Photobacterium marinum</name>
    <dbReference type="NCBI Taxonomy" id="1056511"/>
    <lineage>
        <taxon>Bacteria</taxon>
        <taxon>Pseudomonadati</taxon>
        <taxon>Pseudomonadota</taxon>
        <taxon>Gammaproteobacteria</taxon>
        <taxon>Vibrionales</taxon>
        <taxon>Vibrionaceae</taxon>
        <taxon>Photobacterium</taxon>
    </lineage>
</organism>
<gene>
    <name evidence="3" type="ORF">C942_00859</name>
</gene>
<dbReference type="InterPro" id="IPR007730">
    <property type="entry name" value="SPOR-like_dom"/>
</dbReference>
<evidence type="ECO:0000259" key="2">
    <source>
        <dbReference type="PROSITE" id="PS51724"/>
    </source>
</evidence>
<dbReference type="OrthoDB" id="6189369at2"/>
<dbReference type="Gene3D" id="3.30.70.1070">
    <property type="entry name" value="Sporulation related repeat"/>
    <property type="match status" value="1"/>
</dbReference>
<dbReference type="Proteomes" id="UP000011134">
    <property type="component" value="Unassembled WGS sequence"/>
</dbReference>
<comment type="caution">
    <text evidence="3">The sequence shown here is derived from an EMBL/GenBank/DDBJ whole genome shotgun (WGS) entry which is preliminary data.</text>
</comment>
<dbReference type="AlphaFoldDB" id="L8JC03"/>